<dbReference type="Proteomes" id="UP000030758">
    <property type="component" value="Unassembled WGS sequence"/>
</dbReference>
<dbReference type="Pfam" id="PF03184">
    <property type="entry name" value="DDE_1"/>
    <property type="match status" value="1"/>
</dbReference>
<organism evidence="2">
    <name type="scientific">Trichuris suis</name>
    <name type="common">pig whipworm</name>
    <dbReference type="NCBI Taxonomy" id="68888"/>
    <lineage>
        <taxon>Eukaryota</taxon>
        <taxon>Metazoa</taxon>
        <taxon>Ecdysozoa</taxon>
        <taxon>Nematoda</taxon>
        <taxon>Enoplea</taxon>
        <taxon>Dorylaimia</taxon>
        <taxon>Trichinellida</taxon>
        <taxon>Trichuridae</taxon>
        <taxon>Trichuris</taxon>
    </lineage>
</organism>
<reference evidence="2" key="1">
    <citation type="journal article" date="2014" name="Nat. Genet.">
        <title>Genome and transcriptome of the porcine whipworm Trichuris suis.</title>
        <authorList>
            <person name="Jex A.R."/>
            <person name="Nejsum P."/>
            <person name="Schwarz E.M."/>
            <person name="Hu L."/>
            <person name="Young N.D."/>
            <person name="Hall R.S."/>
            <person name="Korhonen P.K."/>
            <person name="Liao S."/>
            <person name="Thamsborg S."/>
            <person name="Xia J."/>
            <person name="Xu P."/>
            <person name="Wang S."/>
            <person name="Scheerlinck J.P."/>
            <person name="Hofmann A."/>
            <person name="Sternberg P.W."/>
            <person name="Wang J."/>
            <person name="Gasser R.B."/>
        </authorList>
    </citation>
    <scope>NUCLEOTIDE SEQUENCE [LARGE SCALE GENOMIC DNA]</scope>
    <source>
        <strain evidence="2">DCEP-RM93F</strain>
    </source>
</reference>
<evidence type="ECO:0000259" key="1">
    <source>
        <dbReference type="Pfam" id="PF03184"/>
    </source>
</evidence>
<dbReference type="InterPro" id="IPR004875">
    <property type="entry name" value="DDE_SF_endonuclease_dom"/>
</dbReference>
<dbReference type="GO" id="GO:0003676">
    <property type="term" value="F:nucleic acid binding"/>
    <property type="evidence" value="ECO:0007669"/>
    <property type="project" value="InterPro"/>
</dbReference>
<feature type="domain" description="DDE-1" evidence="1">
    <location>
        <begin position="13"/>
        <end position="94"/>
    </location>
</feature>
<evidence type="ECO:0000313" key="2">
    <source>
        <dbReference type="EMBL" id="KFD62771.1"/>
    </source>
</evidence>
<dbReference type="EMBL" id="KL367588">
    <property type="protein sequence ID" value="KFD62771.1"/>
    <property type="molecule type" value="Genomic_DNA"/>
</dbReference>
<name>A0A085MZX5_9BILA</name>
<gene>
    <name evidence="2" type="ORF">M514_05172</name>
</gene>
<proteinExistence type="predicted"/>
<dbReference type="AlphaFoldDB" id="A0A085MZX5"/>
<accession>A0A085MZX5</accession>
<protein>
    <recommendedName>
        <fullName evidence="1">DDE-1 domain-containing protein</fullName>
    </recommendedName>
</protein>
<sequence>MRRVSTRLSEFARKHQNLIFVNNVTSLIQPIDQAVIATLKRLYRKQLLRHLSFSEDSSIDSIISSHKKMTLKDYCFMIAERWYSIKQSTLRNAWNNIFIDSGQSRSFSNTNTEDEAAEILDTLKHLSVEDECNKTDIDMWLAFATTTMQGFIQRTMMKYNSVELTRWVRRRRRIL</sequence>